<evidence type="ECO:0000313" key="2">
    <source>
        <dbReference type="EMBL" id="MBB5372211.1"/>
    </source>
</evidence>
<comment type="caution">
    <text evidence="2">The sequence shown here is derived from an EMBL/GenBank/DDBJ whole genome shotgun (WGS) entry which is preliminary data.</text>
</comment>
<feature type="transmembrane region" description="Helical" evidence="1">
    <location>
        <begin position="7"/>
        <end position="27"/>
    </location>
</feature>
<dbReference type="PROSITE" id="PS00409">
    <property type="entry name" value="PROKAR_NTER_METHYL"/>
    <property type="match status" value="1"/>
</dbReference>
<reference evidence="2 3" key="1">
    <citation type="submission" date="2020-08" db="EMBL/GenBank/DDBJ databases">
        <title>Genomic Encyclopedia of Type Strains, Phase IV (KMG-IV): sequencing the most valuable type-strain genomes for metagenomic binning, comparative biology and taxonomic classification.</title>
        <authorList>
            <person name="Goeker M."/>
        </authorList>
    </citation>
    <scope>NUCLEOTIDE SEQUENCE [LARGE SCALE GENOMIC DNA]</scope>
    <source>
        <strain evidence="2 3">DSM 27026</strain>
    </source>
</reference>
<dbReference type="RefSeq" id="WP_183265194.1">
    <property type="nucleotide sequence ID" value="NZ_JACHFJ010000001.1"/>
</dbReference>
<dbReference type="NCBIfam" id="TIGR02532">
    <property type="entry name" value="IV_pilin_GFxxxE"/>
    <property type="match status" value="1"/>
</dbReference>
<dbReference type="InterPro" id="IPR012902">
    <property type="entry name" value="N_methyl_site"/>
</dbReference>
<sequence>MRRDSGFTLLEVMVAFVIAALASLVLYQVAFNASAQALTAAHYQEALVRAQSRLAALGPLTQLQPGRSAGDDGGGFSWEMSIIPEQSNGQITLYAVRLTERFGTRAVTLTTERVAPNP</sequence>
<protein>
    <submittedName>
        <fullName evidence="2">General secretion pathway protein I</fullName>
    </submittedName>
</protein>
<proteinExistence type="predicted"/>
<name>A0A840VKW7_9PROT</name>
<keyword evidence="1" id="KW-0812">Transmembrane</keyword>
<keyword evidence="1" id="KW-0472">Membrane</keyword>
<dbReference type="Proteomes" id="UP000553706">
    <property type="component" value="Unassembled WGS sequence"/>
</dbReference>
<organism evidence="2 3">
    <name type="scientific">Acidocella aromatica</name>
    <dbReference type="NCBI Taxonomy" id="1303579"/>
    <lineage>
        <taxon>Bacteria</taxon>
        <taxon>Pseudomonadati</taxon>
        <taxon>Pseudomonadota</taxon>
        <taxon>Alphaproteobacteria</taxon>
        <taxon>Acetobacterales</taxon>
        <taxon>Acidocellaceae</taxon>
        <taxon>Acidocella</taxon>
    </lineage>
</organism>
<evidence type="ECO:0000313" key="3">
    <source>
        <dbReference type="Proteomes" id="UP000553706"/>
    </source>
</evidence>
<keyword evidence="1" id="KW-1133">Transmembrane helix</keyword>
<dbReference type="AlphaFoldDB" id="A0A840VKW7"/>
<accession>A0A840VKW7</accession>
<evidence type="ECO:0000256" key="1">
    <source>
        <dbReference type="SAM" id="Phobius"/>
    </source>
</evidence>
<dbReference type="Pfam" id="PF07963">
    <property type="entry name" value="N_methyl"/>
    <property type="match status" value="1"/>
</dbReference>
<keyword evidence="3" id="KW-1185">Reference proteome</keyword>
<gene>
    <name evidence="2" type="ORF">HNP71_000435</name>
</gene>
<dbReference type="EMBL" id="JACHFJ010000001">
    <property type="protein sequence ID" value="MBB5372211.1"/>
    <property type="molecule type" value="Genomic_DNA"/>
</dbReference>